<dbReference type="OrthoDB" id="9988974at2759"/>
<reference evidence="3" key="1">
    <citation type="submission" date="2021-02" db="EMBL/GenBank/DDBJ databases">
        <authorList>
            <person name="Nowell W R."/>
        </authorList>
    </citation>
    <scope>NUCLEOTIDE SEQUENCE</scope>
</reference>
<dbReference type="InterPro" id="IPR002172">
    <property type="entry name" value="LDrepeatLR_classA_rpt"/>
</dbReference>
<sequence length="216" mass="24871">MLLYNTESSDNVEQFHCVYYTKDSTVKYCVRPGTNVSLSSAMNKCLHGEKLAFSELLAREVSPWEVLQWSSSVEQVDDYARLFYNRLEPVEEQSYLCNCTKEGSFGKSCEYELLFDPSSFSKALQKVFDANDVIKGHQIWGSILFYVALVCDYGLLCLDWRNICDGAQNCMDGHDEENCDLLEFNECEDDEYRCVDGMCISEEYWLDGELDDKIPL</sequence>
<organism evidence="3 6">
    <name type="scientific">Adineta ricciae</name>
    <name type="common">Rotifer</name>
    <dbReference type="NCBI Taxonomy" id="249248"/>
    <lineage>
        <taxon>Eukaryota</taxon>
        <taxon>Metazoa</taxon>
        <taxon>Spiralia</taxon>
        <taxon>Gnathifera</taxon>
        <taxon>Rotifera</taxon>
        <taxon>Eurotatoria</taxon>
        <taxon>Bdelloidea</taxon>
        <taxon>Adinetida</taxon>
        <taxon>Adinetidae</taxon>
        <taxon>Adineta</taxon>
    </lineage>
</organism>
<evidence type="ECO:0000313" key="3">
    <source>
        <dbReference type="EMBL" id="CAF1530010.1"/>
    </source>
</evidence>
<dbReference type="Gene3D" id="4.10.400.10">
    <property type="entry name" value="Low-density Lipoprotein Receptor"/>
    <property type="match status" value="1"/>
</dbReference>
<dbReference type="AlphaFoldDB" id="A0A815V512"/>
<dbReference type="PROSITE" id="PS50068">
    <property type="entry name" value="LDLRA_2"/>
    <property type="match status" value="1"/>
</dbReference>
<comment type="caution">
    <text evidence="3">The sequence shown here is derived from an EMBL/GenBank/DDBJ whole genome shotgun (WGS) entry which is preliminary data.</text>
</comment>
<name>A0A815V512_ADIRI</name>
<accession>A0A815V512</accession>
<comment type="caution">
    <text evidence="2">Lacks conserved residue(s) required for the propagation of feature annotation.</text>
</comment>
<dbReference type="InterPro" id="IPR036055">
    <property type="entry name" value="LDL_receptor-like_sf"/>
</dbReference>
<keyword evidence="1 2" id="KW-1015">Disulfide bond</keyword>
<feature type="disulfide bond" evidence="2">
    <location>
        <begin position="164"/>
        <end position="179"/>
    </location>
</feature>
<evidence type="ECO:0000256" key="2">
    <source>
        <dbReference type="PROSITE-ProRule" id="PRU00124"/>
    </source>
</evidence>
<keyword evidence="5" id="KW-1185">Reference proteome</keyword>
<dbReference type="SUPFAM" id="SSF57424">
    <property type="entry name" value="LDL receptor-like module"/>
    <property type="match status" value="1"/>
</dbReference>
<dbReference type="Proteomes" id="UP000663828">
    <property type="component" value="Unassembled WGS sequence"/>
</dbReference>
<dbReference type="EMBL" id="CAJNOR010008212">
    <property type="protein sequence ID" value="CAF1630166.1"/>
    <property type="molecule type" value="Genomic_DNA"/>
</dbReference>
<proteinExistence type="predicted"/>
<evidence type="ECO:0000313" key="5">
    <source>
        <dbReference type="Proteomes" id="UP000663828"/>
    </source>
</evidence>
<evidence type="ECO:0000313" key="4">
    <source>
        <dbReference type="EMBL" id="CAF1630166.1"/>
    </source>
</evidence>
<evidence type="ECO:0000256" key="1">
    <source>
        <dbReference type="ARBA" id="ARBA00023157"/>
    </source>
</evidence>
<evidence type="ECO:0000313" key="6">
    <source>
        <dbReference type="Proteomes" id="UP000663852"/>
    </source>
</evidence>
<protein>
    <submittedName>
        <fullName evidence="3">Uncharacterized protein</fullName>
    </submittedName>
</protein>
<dbReference type="Proteomes" id="UP000663852">
    <property type="component" value="Unassembled WGS sequence"/>
</dbReference>
<dbReference type="EMBL" id="CAJNOJ010000867">
    <property type="protein sequence ID" value="CAF1530010.1"/>
    <property type="molecule type" value="Genomic_DNA"/>
</dbReference>
<gene>
    <name evidence="3" type="ORF">EDS130_LOCUS44496</name>
    <name evidence="4" type="ORF">XAT740_LOCUS51517</name>
</gene>